<dbReference type="SMART" id="SM00382">
    <property type="entry name" value="AAA"/>
    <property type="match status" value="1"/>
</dbReference>
<feature type="domain" description="ABC transporter" evidence="9">
    <location>
        <begin position="362"/>
        <end position="601"/>
    </location>
</feature>
<dbReference type="Pfam" id="PF00005">
    <property type="entry name" value="ABC_tran"/>
    <property type="match status" value="1"/>
</dbReference>
<dbReference type="OrthoDB" id="9808328at2"/>
<evidence type="ECO:0000256" key="7">
    <source>
        <dbReference type="ARBA" id="ARBA00024725"/>
    </source>
</evidence>
<evidence type="ECO:0000313" key="12">
    <source>
        <dbReference type="Proteomes" id="UP000238007"/>
    </source>
</evidence>
<organism evidence="11 12">
    <name type="scientific">Yoonia maritima</name>
    <dbReference type="NCBI Taxonomy" id="1435347"/>
    <lineage>
        <taxon>Bacteria</taxon>
        <taxon>Pseudomonadati</taxon>
        <taxon>Pseudomonadota</taxon>
        <taxon>Alphaproteobacteria</taxon>
        <taxon>Rhodobacterales</taxon>
        <taxon>Paracoccaceae</taxon>
        <taxon>Yoonia</taxon>
    </lineage>
</organism>
<evidence type="ECO:0000256" key="8">
    <source>
        <dbReference type="SAM" id="Phobius"/>
    </source>
</evidence>
<name>A0A2T0VVI2_9RHOB</name>
<proteinExistence type="predicted"/>
<keyword evidence="2 8" id="KW-0812">Transmembrane</keyword>
<dbReference type="GO" id="GO:0015421">
    <property type="term" value="F:ABC-type oligopeptide transporter activity"/>
    <property type="evidence" value="ECO:0007669"/>
    <property type="project" value="TreeGrafter"/>
</dbReference>
<feature type="domain" description="ABC transmembrane type-1" evidence="10">
    <location>
        <begin position="41"/>
        <end position="328"/>
    </location>
</feature>
<dbReference type="GO" id="GO:0005524">
    <property type="term" value="F:ATP binding"/>
    <property type="evidence" value="ECO:0007669"/>
    <property type="project" value="UniProtKB-KW"/>
</dbReference>
<dbReference type="PROSITE" id="PS00211">
    <property type="entry name" value="ABC_TRANSPORTER_1"/>
    <property type="match status" value="1"/>
</dbReference>
<feature type="transmembrane region" description="Helical" evidence="8">
    <location>
        <begin position="271"/>
        <end position="293"/>
    </location>
</feature>
<evidence type="ECO:0000313" key="11">
    <source>
        <dbReference type="EMBL" id="PRY75712.1"/>
    </source>
</evidence>
<dbReference type="AlphaFoldDB" id="A0A2T0VVI2"/>
<dbReference type="InterPro" id="IPR039421">
    <property type="entry name" value="Type_1_exporter"/>
</dbReference>
<dbReference type="GO" id="GO:0005886">
    <property type="term" value="C:plasma membrane"/>
    <property type="evidence" value="ECO:0007669"/>
    <property type="project" value="UniProtKB-SubCell"/>
</dbReference>
<evidence type="ECO:0000256" key="4">
    <source>
        <dbReference type="ARBA" id="ARBA00022840"/>
    </source>
</evidence>
<keyword evidence="3" id="KW-0547">Nucleotide-binding</keyword>
<keyword evidence="4 11" id="KW-0067">ATP-binding</keyword>
<dbReference type="PROSITE" id="PS50893">
    <property type="entry name" value="ABC_TRANSPORTER_2"/>
    <property type="match status" value="1"/>
</dbReference>
<comment type="caution">
    <text evidence="11">The sequence shown here is derived from an EMBL/GenBank/DDBJ whole genome shotgun (WGS) entry which is preliminary data.</text>
</comment>
<dbReference type="RefSeq" id="WP_106358690.1">
    <property type="nucleotide sequence ID" value="NZ_PVTP01000011.1"/>
</dbReference>
<dbReference type="InterPro" id="IPR027417">
    <property type="entry name" value="P-loop_NTPase"/>
</dbReference>
<evidence type="ECO:0000256" key="3">
    <source>
        <dbReference type="ARBA" id="ARBA00022741"/>
    </source>
</evidence>
<gene>
    <name evidence="11" type="ORF">CLV80_11163</name>
</gene>
<dbReference type="PANTHER" id="PTHR43394">
    <property type="entry name" value="ATP-DEPENDENT PERMEASE MDL1, MITOCHONDRIAL"/>
    <property type="match status" value="1"/>
</dbReference>
<comment type="function">
    <text evidence="7">Part of an ABC transporter complex. Transmembrane domains (TMD) form a pore in the inner membrane and the ATP-binding domain (NBD) is responsible for energy generation.</text>
</comment>
<dbReference type="Proteomes" id="UP000238007">
    <property type="component" value="Unassembled WGS sequence"/>
</dbReference>
<evidence type="ECO:0000259" key="9">
    <source>
        <dbReference type="PROSITE" id="PS50893"/>
    </source>
</evidence>
<feature type="transmembrane region" description="Helical" evidence="8">
    <location>
        <begin position="156"/>
        <end position="178"/>
    </location>
</feature>
<evidence type="ECO:0000256" key="5">
    <source>
        <dbReference type="ARBA" id="ARBA00022989"/>
    </source>
</evidence>
<dbReference type="PROSITE" id="PS50929">
    <property type="entry name" value="ABC_TM1F"/>
    <property type="match status" value="1"/>
</dbReference>
<dbReference type="Gene3D" id="3.40.50.300">
    <property type="entry name" value="P-loop containing nucleotide triphosphate hydrolases"/>
    <property type="match status" value="1"/>
</dbReference>
<keyword evidence="5 8" id="KW-1133">Transmembrane helix</keyword>
<dbReference type="SUPFAM" id="SSF52540">
    <property type="entry name" value="P-loop containing nucleoside triphosphate hydrolases"/>
    <property type="match status" value="1"/>
</dbReference>
<keyword evidence="6 8" id="KW-0472">Membrane</keyword>
<feature type="transmembrane region" description="Helical" evidence="8">
    <location>
        <begin position="184"/>
        <end position="204"/>
    </location>
</feature>
<dbReference type="Gene3D" id="1.20.1560.10">
    <property type="entry name" value="ABC transporter type 1, transmembrane domain"/>
    <property type="match status" value="1"/>
</dbReference>
<accession>A0A2T0VVI2</accession>
<dbReference type="InterPro" id="IPR003593">
    <property type="entry name" value="AAA+_ATPase"/>
</dbReference>
<dbReference type="FunFam" id="3.40.50.300:FF:000218">
    <property type="entry name" value="Multidrug ABC transporter ATP-binding protein"/>
    <property type="match status" value="1"/>
</dbReference>
<keyword evidence="12" id="KW-1185">Reference proteome</keyword>
<dbReference type="InterPro" id="IPR003439">
    <property type="entry name" value="ABC_transporter-like_ATP-bd"/>
</dbReference>
<dbReference type="Pfam" id="PF00664">
    <property type="entry name" value="ABC_membrane"/>
    <property type="match status" value="1"/>
</dbReference>
<evidence type="ECO:0000259" key="10">
    <source>
        <dbReference type="PROSITE" id="PS50929"/>
    </source>
</evidence>
<evidence type="ECO:0000256" key="6">
    <source>
        <dbReference type="ARBA" id="ARBA00023136"/>
    </source>
</evidence>
<reference evidence="11 12" key="1">
    <citation type="submission" date="2018-03" db="EMBL/GenBank/DDBJ databases">
        <title>Genomic Encyclopedia of Archaeal and Bacterial Type Strains, Phase II (KMG-II): from individual species to whole genera.</title>
        <authorList>
            <person name="Goeker M."/>
        </authorList>
    </citation>
    <scope>NUCLEOTIDE SEQUENCE [LARGE SCALE GENOMIC DNA]</scope>
    <source>
        <strain evidence="11 12">DSM 101533</strain>
    </source>
</reference>
<evidence type="ECO:0000256" key="2">
    <source>
        <dbReference type="ARBA" id="ARBA00022692"/>
    </source>
</evidence>
<dbReference type="GO" id="GO:0016887">
    <property type="term" value="F:ATP hydrolysis activity"/>
    <property type="evidence" value="ECO:0007669"/>
    <property type="project" value="InterPro"/>
</dbReference>
<feature type="transmembrane region" description="Helical" evidence="8">
    <location>
        <begin position="299"/>
        <end position="321"/>
    </location>
</feature>
<comment type="subcellular location">
    <subcellularLocation>
        <location evidence="1">Cell membrane</location>
        <topology evidence="1">Multi-pass membrane protein</topology>
    </subcellularLocation>
</comment>
<feature type="transmembrane region" description="Helical" evidence="8">
    <location>
        <begin position="36"/>
        <end position="56"/>
    </location>
</feature>
<evidence type="ECO:0000256" key="1">
    <source>
        <dbReference type="ARBA" id="ARBA00004651"/>
    </source>
</evidence>
<sequence>MFRYFEGLVDPYTTYQETDAPPTRLYPFLRQYAEPFIGVFAITAIASVVIAAVEIWLLGYLGRLVDILSGGTPEQVWMQSGLELILVAVFILTLRPAIHIFQVLLLNNTILPNFGTLVRWRAHKHVLRQSVGWFEDDFAGRIANRIMQTPPAAGEVVFQLFDAITFAIAYVIGAAILLGQADAWLILPLALWFIPYAFLLRWVVKRIGPASEASSNARSAITGRVVDSYTNIHSVKMFAHHDREVAYAKDAIEKARSTFQAEMRLYTIMDVALMILNGLLIVGVVGWAIYLWMQGVASVGVVAVATSLALRLNAMSGWIMWAISNFFRELGVVAEGMKTIAQPIRLLDDDSAGALKMGAGKVEISGLSHHYGKESGGLDNINLTIAPGEKVGLVGQSGAGKSTLVKLLLRFYDAEEGRIVIDGQDIASVSQESLRRVIGMVQQDSSLLHRSVRENILYGRPDATEEQMIAAAQKAEAHGFIQGLEDAEGNKGYDARVGERGVKLSGGQRQRIALARVILKDAPILLLDEATSALDSEVEAAIQQTLYGMMQGKTVIAIAHRLSTIAQMDRIIVMDQGRIIEDGSHDDLLAANGQYARFWARQSGGFLG</sequence>
<dbReference type="InterPro" id="IPR017871">
    <property type="entry name" value="ABC_transporter-like_CS"/>
</dbReference>
<dbReference type="SUPFAM" id="SSF90123">
    <property type="entry name" value="ABC transporter transmembrane region"/>
    <property type="match status" value="1"/>
</dbReference>
<protein>
    <submittedName>
        <fullName evidence="11">ATP-binding cassette subfamily B multidrug efflux pump</fullName>
    </submittedName>
</protein>
<dbReference type="InterPro" id="IPR011527">
    <property type="entry name" value="ABC1_TM_dom"/>
</dbReference>
<dbReference type="PANTHER" id="PTHR43394:SF1">
    <property type="entry name" value="ATP-BINDING CASSETTE SUB-FAMILY B MEMBER 10, MITOCHONDRIAL"/>
    <property type="match status" value="1"/>
</dbReference>
<dbReference type="EMBL" id="PVTP01000011">
    <property type="protein sequence ID" value="PRY75712.1"/>
    <property type="molecule type" value="Genomic_DNA"/>
</dbReference>
<dbReference type="FunFam" id="1.20.1560.10:FF:000070">
    <property type="entry name" value="Multidrug ABC transporter ATP-binding protein"/>
    <property type="match status" value="1"/>
</dbReference>
<dbReference type="InterPro" id="IPR036640">
    <property type="entry name" value="ABC1_TM_sf"/>
</dbReference>